<protein>
    <recommendedName>
        <fullName evidence="3">Outer membrane protein beta-barrel domain-containing protein</fullName>
    </recommendedName>
</protein>
<dbReference type="AlphaFoldDB" id="A0A0S8JU44"/>
<evidence type="ECO:0000313" key="1">
    <source>
        <dbReference type="EMBL" id="KPL13088.1"/>
    </source>
</evidence>
<comment type="caution">
    <text evidence="1">The sequence shown here is derived from an EMBL/GenBank/DDBJ whole genome shotgun (WGS) entry which is preliminary data.</text>
</comment>
<evidence type="ECO:0000313" key="2">
    <source>
        <dbReference type="Proteomes" id="UP000050975"/>
    </source>
</evidence>
<evidence type="ECO:0008006" key="3">
    <source>
        <dbReference type="Google" id="ProtNLM"/>
    </source>
</evidence>
<proteinExistence type="predicted"/>
<gene>
    <name evidence="1" type="ORF">AMJ74_05740</name>
</gene>
<dbReference type="EMBL" id="LJVE01000121">
    <property type="protein sequence ID" value="KPL13088.1"/>
    <property type="molecule type" value="Genomic_DNA"/>
</dbReference>
<accession>A0A0S8JU44</accession>
<name>A0A0S8JU44_UNCW3</name>
<sequence length="163" mass="18184">MRELLMILALFFIASFVSAETTERPLIEIGPKASLYMNDVYRFGIGLEAVVNPLRNVGFRLNLAEIIFDPTAFYFNREGSLDAFVYLPLRNIQLYIHSGIALKTQETGTGTETRYSIRGGLGLNYPLNSKIHLFVEPGIILKGNGETDVPLQISGGARFRIIN</sequence>
<organism evidence="1 2">
    <name type="scientific">candidate division WOR_3 bacterium SM1_77</name>
    <dbReference type="NCBI Taxonomy" id="1703778"/>
    <lineage>
        <taxon>Bacteria</taxon>
        <taxon>Bacteria division WOR-3</taxon>
    </lineage>
</organism>
<dbReference type="Proteomes" id="UP000050975">
    <property type="component" value="Unassembled WGS sequence"/>
</dbReference>
<reference evidence="1 2" key="1">
    <citation type="journal article" date="2015" name="Microbiome">
        <title>Genomic resolution of linkages in carbon, nitrogen, and sulfur cycling among widespread estuary sediment bacteria.</title>
        <authorList>
            <person name="Baker B.J."/>
            <person name="Lazar C.S."/>
            <person name="Teske A.P."/>
            <person name="Dick G.J."/>
        </authorList>
    </citation>
    <scope>NUCLEOTIDE SEQUENCE [LARGE SCALE GENOMIC DNA]</scope>
    <source>
        <strain evidence="1">SM1_77</strain>
    </source>
</reference>